<reference evidence="3 4" key="1">
    <citation type="submission" date="2014-07" db="EMBL/GenBank/DDBJ databases">
        <title>Draft Genome Sequence of Gephyronic Acid Producer, Cystobacter violaceus Strain Cb vi76.</title>
        <authorList>
            <person name="Stevens D.C."/>
            <person name="Young J."/>
            <person name="Carmichael R."/>
            <person name="Tan J."/>
            <person name="Taylor R.E."/>
        </authorList>
    </citation>
    <scope>NUCLEOTIDE SEQUENCE [LARGE SCALE GENOMIC DNA]</scope>
    <source>
        <strain evidence="3 4">Cb vi76</strain>
    </source>
</reference>
<evidence type="ECO:0000313" key="3">
    <source>
        <dbReference type="EMBL" id="KFA93481.1"/>
    </source>
</evidence>
<evidence type="ECO:0000313" key="4">
    <source>
        <dbReference type="Proteomes" id="UP000028547"/>
    </source>
</evidence>
<dbReference type="RefSeq" id="WP_052517859.1">
    <property type="nucleotide sequence ID" value="NZ_JPMI01000051.1"/>
</dbReference>
<dbReference type="Pfam" id="PF09557">
    <property type="entry name" value="DUF2382"/>
    <property type="match status" value="1"/>
</dbReference>
<dbReference type="EMBL" id="JPMI01000051">
    <property type="protein sequence ID" value="KFA93481.1"/>
    <property type="molecule type" value="Genomic_DNA"/>
</dbReference>
<sequence>MFQRTQLREGMTVRSIDGEKLGKVFSIGDDAFHIEKGLFFPKDYLVRYADISDIRDGEIILLHGRESLRNLSDEDRYGTTTGYGTTTTGLGTSAGLRADAGIKDRTREAGSTEGVTIPLHKEELDVTRRDVSAGEVRVHKDVVEEVKTVEVPVRRERARVERRNVDPGRPAMNASFQEETVVVPLRAEEVDVQKRAVVDEEVVIHKDAIEEERRVAESVRREEVEISSPDDADNRRSLNLTPDDDPLLRR</sequence>
<evidence type="ECO:0000259" key="2">
    <source>
        <dbReference type="Pfam" id="PF09557"/>
    </source>
</evidence>
<dbReference type="AlphaFoldDB" id="A0A084SYE6"/>
<dbReference type="InterPro" id="IPR052967">
    <property type="entry name" value="Stress_Response_Assoc"/>
</dbReference>
<feature type="region of interest" description="Disordered" evidence="1">
    <location>
        <begin position="214"/>
        <end position="250"/>
    </location>
</feature>
<comment type="caution">
    <text evidence="3">The sequence shown here is derived from an EMBL/GenBank/DDBJ whole genome shotgun (WGS) entry which is preliminary data.</text>
</comment>
<name>A0A084SYE6_9BACT</name>
<feature type="domain" description="DUF2382" evidence="2">
    <location>
        <begin position="117"/>
        <end position="226"/>
    </location>
</feature>
<dbReference type="InterPro" id="IPR019060">
    <property type="entry name" value="DUF2382"/>
</dbReference>
<dbReference type="NCBIfam" id="TIGR02271">
    <property type="entry name" value="YsnF/AvaK domain"/>
    <property type="match status" value="1"/>
</dbReference>
<dbReference type="PANTHER" id="PTHR38463:SF1">
    <property type="entry name" value="STRESS RESPONSE PROTEIN YSNF"/>
    <property type="match status" value="1"/>
</dbReference>
<gene>
    <name evidence="3" type="ORF">Q664_08880</name>
</gene>
<accession>A0A084SYE6</accession>
<protein>
    <recommendedName>
        <fullName evidence="2">DUF2382 domain-containing protein</fullName>
    </recommendedName>
</protein>
<dbReference type="Proteomes" id="UP000028547">
    <property type="component" value="Unassembled WGS sequence"/>
</dbReference>
<organism evidence="3 4">
    <name type="scientific">Archangium violaceum Cb vi76</name>
    <dbReference type="NCBI Taxonomy" id="1406225"/>
    <lineage>
        <taxon>Bacteria</taxon>
        <taxon>Pseudomonadati</taxon>
        <taxon>Myxococcota</taxon>
        <taxon>Myxococcia</taxon>
        <taxon>Myxococcales</taxon>
        <taxon>Cystobacterineae</taxon>
        <taxon>Archangiaceae</taxon>
        <taxon>Archangium</taxon>
    </lineage>
</organism>
<proteinExistence type="predicted"/>
<dbReference type="PANTHER" id="PTHR38463">
    <property type="entry name" value="STRESS RESPONSE PROTEIN YSNF"/>
    <property type="match status" value="1"/>
</dbReference>
<evidence type="ECO:0000256" key="1">
    <source>
        <dbReference type="SAM" id="MobiDB-lite"/>
    </source>
</evidence>
<feature type="compositionally biased region" description="Basic and acidic residues" evidence="1">
    <location>
        <begin position="214"/>
        <end position="224"/>
    </location>
</feature>